<protein>
    <submittedName>
        <fullName evidence="2">Uncharacterized protein</fullName>
    </submittedName>
</protein>
<evidence type="ECO:0000313" key="3">
    <source>
        <dbReference type="Proteomes" id="UP000634136"/>
    </source>
</evidence>
<feature type="region of interest" description="Disordered" evidence="1">
    <location>
        <begin position="1"/>
        <end position="29"/>
    </location>
</feature>
<sequence length="67" mass="7653">MTERQLQKEGGVKPKTINMKDKGGERERKQAYKWGEPREVKQTDALTKLMAKMKVGEEGGVMEETNN</sequence>
<evidence type="ECO:0000313" key="2">
    <source>
        <dbReference type="EMBL" id="KAF7813148.1"/>
    </source>
</evidence>
<reference evidence="2" key="1">
    <citation type="submission" date="2020-09" db="EMBL/GenBank/DDBJ databases">
        <title>Genome-Enabled Discovery of Anthraquinone Biosynthesis in Senna tora.</title>
        <authorList>
            <person name="Kang S.-H."/>
            <person name="Pandey R.P."/>
            <person name="Lee C.-M."/>
            <person name="Sim J.-S."/>
            <person name="Jeong J.-T."/>
            <person name="Choi B.-S."/>
            <person name="Jung M."/>
            <person name="Ginzburg D."/>
            <person name="Zhao K."/>
            <person name="Won S.Y."/>
            <person name="Oh T.-J."/>
            <person name="Yu Y."/>
            <person name="Kim N.-H."/>
            <person name="Lee O.R."/>
            <person name="Lee T.-H."/>
            <person name="Bashyal P."/>
            <person name="Kim T.-S."/>
            <person name="Lee W.-H."/>
            <person name="Kawkins C."/>
            <person name="Kim C.-K."/>
            <person name="Kim J.S."/>
            <person name="Ahn B.O."/>
            <person name="Rhee S.Y."/>
            <person name="Sohng J.K."/>
        </authorList>
    </citation>
    <scope>NUCLEOTIDE SEQUENCE</scope>
    <source>
        <tissue evidence="2">Leaf</tissue>
    </source>
</reference>
<name>A0A834T0V0_9FABA</name>
<accession>A0A834T0V0</accession>
<comment type="caution">
    <text evidence="2">The sequence shown here is derived from an EMBL/GenBank/DDBJ whole genome shotgun (WGS) entry which is preliminary data.</text>
</comment>
<dbReference type="Proteomes" id="UP000634136">
    <property type="component" value="Unassembled WGS sequence"/>
</dbReference>
<evidence type="ECO:0000256" key="1">
    <source>
        <dbReference type="SAM" id="MobiDB-lite"/>
    </source>
</evidence>
<dbReference type="EMBL" id="JAAIUW010000010">
    <property type="protein sequence ID" value="KAF7813148.1"/>
    <property type="molecule type" value="Genomic_DNA"/>
</dbReference>
<organism evidence="2 3">
    <name type="scientific">Senna tora</name>
    <dbReference type="NCBI Taxonomy" id="362788"/>
    <lineage>
        <taxon>Eukaryota</taxon>
        <taxon>Viridiplantae</taxon>
        <taxon>Streptophyta</taxon>
        <taxon>Embryophyta</taxon>
        <taxon>Tracheophyta</taxon>
        <taxon>Spermatophyta</taxon>
        <taxon>Magnoliopsida</taxon>
        <taxon>eudicotyledons</taxon>
        <taxon>Gunneridae</taxon>
        <taxon>Pentapetalae</taxon>
        <taxon>rosids</taxon>
        <taxon>fabids</taxon>
        <taxon>Fabales</taxon>
        <taxon>Fabaceae</taxon>
        <taxon>Caesalpinioideae</taxon>
        <taxon>Cassia clade</taxon>
        <taxon>Senna</taxon>
    </lineage>
</organism>
<dbReference type="AlphaFoldDB" id="A0A834T0V0"/>
<keyword evidence="3" id="KW-1185">Reference proteome</keyword>
<proteinExistence type="predicted"/>
<gene>
    <name evidence="2" type="ORF">G2W53_034124</name>
</gene>